<dbReference type="OrthoDB" id="9012348at2"/>
<dbReference type="Proteomes" id="UP000256838">
    <property type="component" value="Unassembled WGS sequence"/>
</dbReference>
<evidence type="ECO:0000313" key="2">
    <source>
        <dbReference type="Proteomes" id="UP000256838"/>
    </source>
</evidence>
<dbReference type="AlphaFoldDB" id="A0A3D8JQ34"/>
<accession>A0A3D8JQ34</accession>
<comment type="caution">
    <text evidence="1">The sequence shown here is derived from an EMBL/GenBank/DDBJ whole genome shotgun (WGS) entry which is preliminary data.</text>
</comment>
<organism evidence="1 2">
    <name type="scientific">Trinickia dinghuensis</name>
    <dbReference type="NCBI Taxonomy" id="2291023"/>
    <lineage>
        <taxon>Bacteria</taxon>
        <taxon>Pseudomonadati</taxon>
        <taxon>Pseudomonadota</taxon>
        <taxon>Betaproteobacteria</taxon>
        <taxon>Burkholderiales</taxon>
        <taxon>Burkholderiaceae</taxon>
        <taxon>Trinickia</taxon>
    </lineage>
</organism>
<keyword evidence="2" id="KW-1185">Reference proteome</keyword>
<protein>
    <submittedName>
        <fullName evidence="1">Fis family transcriptional regulator</fullName>
    </submittedName>
</protein>
<name>A0A3D8JQ34_9BURK</name>
<reference evidence="1 2" key="1">
    <citation type="submission" date="2018-08" db="EMBL/GenBank/DDBJ databases">
        <title>Paraburkholderia sp. DHOM06 isolated from forest soil.</title>
        <authorList>
            <person name="Gao Z.-H."/>
            <person name="Qiu L.-H."/>
        </authorList>
    </citation>
    <scope>NUCLEOTIDE SEQUENCE [LARGE SCALE GENOMIC DNA]</scope>
    <source>
        <strain evidence="1 2">DHOM06</strain>
    </source>
</reference>
<evidence type="ECO:0000313" key="1">
    <source>
        <dbReference type="EMBL" id="RDU95127.1"/>
    </source>
</evidence>
<gene>
    <name evidence="1" type="ORF">DWV00_30565</name>
</gene>
<proteinExistence type="predicted"/>
<dbReference type="EMBL" id="QRGA01000022">
    <property type="protein sequence ID" value="RDU95127.1"/>
    <property type="molecule type" value="Genomic_DNA"/>
</dbReference>
<sequence>MKHWAHRLTQSSRRQRAVKTELLPLPKPIRDVLSLEYHLQLEALRAGVGSLMALQSVMRVAIAAGMLSELGYGKPSTGSLGHYEDAANSAFSSGREGRFRFDDEAFRLFAGLLTNHDAQLEAAPVKVIDGIAKRLERHCRAA</sequence>